<gene>
    <name evidence="2" type="ORF">SCF082_LOCUS51685</name>
</gene>
<evidence type="ECO:0000313" key="2">
    <source>
        <dbReference type="EMBL" id="CAK9111336.1"/>
    </source>
</evidence>
<reference evidence="2 3" key="1">
    <citation type="submission" date="2024-02" db="EMBL/GenBank/DDBJ databases">
        <authorList>
            <person name="Chen Y."/>
            <person name="Shah S."/>
            <person name="Dougan E. K."/>
            <person name="Thang M."/>
            <person name="Chan C."/>
        </authorList>
    </citation>
    <scope>NUCLEOTIDE SEQUENCE [LARGE SCALE GENOMIC DNA]</scope>
</reference>
<evidence type="ECO:0008006" key="4">
    <source>
        <dbReference type="Google" id="ProtNLM"/>
    </source>
</evidence>
<feature type="signal peptide" evidence="1">
    <location>
        <begin position="1"/>
        <end position="16"/>
    </location>
</feature>
<evidence type="ECO:0000256" key="1">
    <source>
        <dbReference type="SAM" id="SignalP"/>
    </source>
</evidence>
<protein>
    <recommendedName>
        <fullName evidence="4">Secreted protein</fullName>
    </recommendedName>
</protein>
<sequence length="370" mass="40636">MMALHIFLLLCTSVSAASDTPPPALNLKNEVQADDPTSSFQALVARPLMTAANKVDKEVDRYLQEVATVVEEDDKEKGIKSLLKVSADIRTLLDEVVPMLLSARDNSSAFDIDPRPSARSQATYAQKVLNKLQTYTSWAWPVIGQYTTDAYDHEKLSEGIESRMQRGTDGSLSYLSSVLLYAWKAAEYQFPVVEAMMQRNDSSGEILMKAGCAASYAQLLGDITQMYGDLSDSKVECFVPNTTQVHWRKCAFDATQSLQMVTQAISEAANAMWQCFGIYWGCSQLTNTAYSQLVKAMTASLEMSKNCKAETYELCKPYAFEAMASLSQAAGQMNSATNDCVIKGGSTLDPLNPWAATPFEKREDAPDASV</sequence>
<feature type="chain" id="PRO_5045588246" description="Secreted protein" evidence="1">
    <location>
        <begin position="17"/>
        <end position="370"/>
    </location>
</feature>
<keyword evidence="3" id="KW-1185">Reference proteome</keyword>
<dbReference type="Proteomes" id="UP001642464">
    <property type="component" value="Unassembled WGS sequence"/>
</dbReference>
<keyword evidence="1" id="KW-0732">Signal</keyword>
<comment type="caution">
    <text evidence="2">The sequence shown here is derived from an EMBL/GenBank/DDBJ whole genome shotgun (WGS) entry which is preliminary data.</text>
</comment>
<organism evidence="2 3">
    <name type="scientific">Durusdinium trenchii</name>
    <dbReference type="NCBI Taxonomy" id="1381693"/>
    <lineage>
        <taxon>Eukaryota</taxon>
        <taxon>Sar</taxon>
        <taxon>Alveolata</taxon>
        <taxon>Dinophyceae</taxon>
        <taxon>Suessiales</taxon>
        <taxon>Symbiodiniaceae</taxon>
        <taxon>Durusdinium</taxon>
    </lineage>
</organism>
<dbReference type="EMBL" id="CAXAMM010043696">
    <property type="protein sequence ID" value="CAK9111336.1"/>
    <property type="molecule type" value="Genomic_DNA"/>
</dbReference>
<accession>A0ABP0SG55</accession>
<proteinExistence type="predicted"/>
<name>A0ABP0SG55_9DINO</name>
<evidence type="ECO:0000313" key="3">
    <source>
        <dbReference type="Proteomes" id="UP001642464"/>
    </source>
</evidence>